<accession>I0H8F8</accession>
<evidence type="ECO:0000256" key="2">
    <source>
        <dbReference type="PROSITE-ProRule" id="PRU00335"/>
    </source>
</evidence>
<name>I0H8F8_ACTM4</name>
<sequence>MTPNRLDQRRARTRAALLGAARDLLVSRVPAEVSIQEITDAADVGFGSFYNHFESKQTLFDQAIAEVAGEHREMLEAGTAGLTDPAEVLSVAVRLTVLLAQTGPGMARVIDRAGLGYLDALAPAGLRFLRRAHAVGRLCFDDAEVAWSCVGGATLGTLRRALESSPAETGQAGRQAALGVLRLFGVPEIDARRIAARTLPA</sequence>
<dbReference type="PROSITE" id="PS50977">
    <property type="entry name" value="HTH_TETR_2"/>
    <property type="match status" value="1"/>
</dbReference>
<dbReference type="PANTHER" id="PTHR43479:SF11">
    <property type="entry name" value="ACREF_ENVCD OPERON REPRESSOR-RELATED"/>
    <property type="match status" value="1"/>
</dbReference>
<dbReference type="PATRIC" id="fig|512565.3.peg.4060"/>
<dbReference type="InterPro" id="IPR009057">
    <property type="entry name" value="Homeodomain-like_sf"/>
</dbReference>
<keyword evidence="1 2" id="KW-0238">DNA-binding</keyword>
<dbReference type="OrthoDB" id="3481545at2"/>
<dbReference type="RefSeq" id="WP_014444189.1">
    <property type="nucleotide sequence ID" value="NC_017093.1"/>
</dbReference>
<gene>
    <name evidence="4" type="ordered locus">AMIS_40750</name>
</gene>
<keyword evidence="5" id="KW-1185">Reference proteome</keyword>
<dbReference type="InterPro" id="IPR001647">
    <property type="entry name" value="HTH_TetR"/>
</dbReference>
<reference evidence="4 5" key="1">
    <citation type="submission" date="2012-02" db="EMBL/GenBank/DDBJ databases">
        <title>Complete genome sequence of Actinoplanes missouriensis 431 (= NBRC 102363).</title>
        <authorList>
            <person name="Ohnishi Y."/>
            <person name="Ishikawa J."/>
            <person name="Sekine M."/>
            <person name="Hosoyama A."/>
            <person name="Harada T."/>
            <person name="Narita H."/>
            <person name="Hata T."/>
            <person name="Konno Y."/>
            <person name="Tutikane K."/>
            <person name="Fujita N."/>
            <person name="Horinouchi S."/>
            <person name="Hayakawa M."/>
        </authorList>
    </citation>
    <scope>NUCLEOTIDE SEQUENCE [LARGE SCALE GENOMIC DNA]</scope>
    <source>
        <strain evidence="5">ATCC 14538 / DSM 43046 / CBS 188.64 / JCM 3121 / NBRC 102363 / NCIMB 12654 / NRRL B-3342 / UNCC 431</strain>
    </source>
</reference>
<dbReference type="eggNOG" id="COG1309">
    <property type="taxonomic scope" value="Bacteria"/>
</dbReference>
<dbReference type="Gene3D" id="1.10.357.10">
    <property type="entry name" value="Tetracycline Repressor, domain 2"/>
    <property type="match status" value="1"/>
</dbReference>
<dbReference type="SUPFAM" id="SSF46689">
    <property type="entry name" value="Homeodomain-like"/>
    <property type="match status" value="1"/>
</dbReference>
<dbReference type="Proteomes" id="UP000007882">
    <property type="component" value="Chromosome"/>
</dbReference>
<dbReference type="STRING" id="512565.AMIS_40750"/>
<dbReference type="Pfam" id="PF21306">
    <property type="entry name" value="TetR_C_40"/>
    <property type="match status" value="1"/>
</dbReference>
<organism evidence="4 5">
    <name type="scientific">Actinoplanes missouriensis (strain ATCC 14538 / DSM 43046 / CBS 188.64 / JCM 3121 / NBRC 102363 / NCIMB 12654 / NRRL B-3342 / UNCC 431)</name>
    <dbReference type="NCBI Taxonomy" id="512565"/>
    <lineage>
        <taxon>Bacteria</taxon>
        <taxon>Bacillati</taxon>
        <taxon>Actinomycetota</taxon>
        <taxon>Actinomycetes</taxon>
        <taxon>Micromonosporales</taxon>
        <taxon>Micromonosporaceae</taxon>
        <taxon>Actinoplanes</taxon>
    </lineage>
</organism>
<dbReference type="PANTHER" id="PTHR43479">
    <property type="entry name" value="ACREF/ENVCD OPERON REPRESSOR-RELATED"/>
    <property type="match status" value="1"/>
</dbReference>
<evidence type="ECO:0000259" key="3">
    <source>
        <dbReference type="PROSITE" id="PS50977"/>
    </source>
</evidence>
<dbReference type="HOGENOM" id="CLU_069356_0_0_11"/>
<dbReference type="AlphaFoldDB" id="I0H8F8"/>
<dbReference type="EMBL" id="AP012319">
    <property type="protein sequence ID" value="BAL89295.1"/>
    <property type="molecule type" value="Genomic_DNA"/>
</dbReference>
<dbReference type="InterPro" id="IPR050624">
    <property type="entry name" value="HTH-type_Tx_Regulator"/>
</dbReference>
<dbReference type="GO" id="GO:0003677">
    <property type="term" value="F:DNA binding"/>
    <property type="evidence" value="ECO:0007669"/>
    <property type="project" value="UniProtKB-UniRule"/>
</dbReference>
<evidence type="ECO:0000313" key="5">
    <source>
        <dbReference type="Proteomes" id="UP000007882"/>
    </source>
</evidence>
<feature type="DNA-binding region" description="H-T-H motif" evidence="2">
    <location>
        <begin position="34"/>
        <end position="53"/>
    </location>
</feature>
<dbReference type="Pfam" id="PF00440">
    <property type="entry name" value="TetR_N"/>
    <property type="match status" value="1"/>
</dbReference>
<dbReference type="KEGG" id="ams:AMIS_40750"/>
<feature type="domain" description="HTH tetR-type" evidence="3">
    <location>
        <begin position="11"/>
        <end position="71"/>
    </location>
</feature>
<dbReference type="InterPro" id="IPR049513">
    <property type="entry name" value="TetR_C_40"/>
</dbReference>
<proteinExistence type="predicted"/>
<evidence type="ECO:0000256" key="1">
    <source>
        <dbReference type="ARBA" id="ARBA00023125"/>
    </source>
</evidence>
<evidence type="ECO:0000313" key="4">
    <source>
        <dbReference type="EMBL" id="BAL89295.1"/>
    </source>
</evidence>
<protein>
    <submittedName>
        <fullName evidence="4">Putative TetR-family transcriptional regulator</fullName>
    </submittedName>
</protein>